<keyword evidence="5" id="KW-0503">Monooxygenase</keyword>
<dbReference type="FunFam" id="3.50.50.60:FF:000270">
    <property type="entry name" value="FAD/NAD(P)-binding domain-containing protein"/>
    <property type="match status" value="1"/>
</dbReference>
<keyword evidence="4" id="KW-0560">Oxidoreductase</keyword>
<dbReference type="Pfam" id="PF00890">
    <property type="entry name" value="FAD_binding_2"/>
    <property type="match status" value="1"/>
</dbReference>
<reference evidence="8" key="1">
    <citation type="journal article" date="2020" name="Stud. Mycol.">
        <title>101 Dothideomycetes genomes: A test case for predicting lifestyles and emergence of pathogens.</title>
        <authorList>
            <person name="Haridas S."/>
            <person name="Albert R."/>
            <person name="Binder M."/>
            <person name="Bloem J."/>
            <person name="LaButti K."/>
            <person name="Salamov A."/>
            <person name="Andreopoulos B."/>
            <person name="Baker S."/>
            <person name="Barry K."/>
            <person name="Bills G."/>
            <person name="Bluhm B."/>
            <person name="Cannon C."/>
            <person name="Castanera R."/>
            <person name="Culley D."/>
            <person name="Daum C."/>
            <person name="Ezra D."/>
            <person name="Gonzalez J."/>
            <person name="Henrissat B."/>
            <person name="Kuo A."/>
            <person name="Liang C."/>
            <person name="Lipzen A."/>
            <person name="Lutzoni F."/>
            <person name="Magnuson J."/>
            <person name="Mondo S."/>
            <person name="Nolan M."/>
            <person name="Ohm R."/>
            <person name="Pangilinan J."/>
            <person name="Park H.-J."/>
            <person name="Ramirez L."/>
            <person name="Alfaro M."/>
            <person name="Sun H."/>
            <person name="Tritt A."/>
            <person name="Yoshinaga Y."/>
            <person name="Zwiers L.-H."/>
            <person name="Turgeon B."/>
            <person name="Goodwin S."/>
            <person name="Spatafora J."/>
            <person name="Crous P."/>
            <person name="Grigoriev I."/>
        </authorList>
    </citation>
    <scope>NUCLEOTIDE SEQUENCE [LARGE SCALE GENOMIC DNA]</scope>
    <source>
        <strain evidence="8">CBS 304.66</strain>
    </source>
</reference>
<comment type="similarity">
    <text evidence="2">Belongs to the paxM FAD-dependent monooxygenase family.</text>
</comment>
<dbReference type="PANTHER" id="PTHR13789:SF315">
    <property type="entry name" value="FAD-DEPENDENT MONOOXYGENASE MDPD"/>
    <property type="match status" value="1"/>
</dbReference>
<evidence type="ECO:0000256" key="4">
    <source>
        <dbReference type="ARBA" id="ARBA00023002"/>
    </source>
</evidence>
<dbReference type="InterPro" id="IPR050493">
    <property type="entry name" value="FAD-dep_Monooxygenase_BioMet"/>
</dbReference>
<evidence type="ECO:0000256" key="2">
    <source>
        <dbReference type="ARBA" id="ARBA00007992"/>
    </source>
</evidence>
<dbReference type="PANTHER" id="PTHR13789">
    <property type="entry name" value="MONOOXYGENASE"/>
    <property type="match status" value="1"/>
</dbReference>
<dbReference type="Gene3D" id="3.50.50.60">
    <property type="entry name" value="FAD/NAD(P)-binding domain"/>
    <property type="match status" value="1"/>
</dbReference>
<dbReference type="OrthoDB" id="16820at2759"/>
<dbReference type="AlphaFoldDB" id="A0A9P4K5J0"/>
<protein>
    <submittedName>
        <fullName evidence="7">FAD/NAD(P)-binding domain-containing protein</fullName>
    </submittedName>
</protein>
<dbReference type="EMBL" id="ML986696">
    <property type="protein sequence ID" value="KAF2259879.1"/>
    <property type="molecule type" value="Genomic_DNA"/>
</dbReference>
<feature type="domain" description="FAD-dependent oxidoreductase 2 FAD-binding" evidence="6">
    <location>
        <begin position="27"/>
        <end position="60"/>
    </location>
</feature>
<organism evidence="7 8">
    <name type="scientific">Lojkania enalia</name>
    <dbReference type="NCBI Taxonomy" id="147567"/>
    <lineage>
        <taxon>Eukaryota</taxon>
        <taxon>Fungi</taxon>
        <taxon>Dikarya</taxon>
        <taxon>Ascomycota</taxon>
        <taxon>Pezizomycotina</taxon>
        <taxon>Dothideomycetes</taxon>
        <taxon>Pleosporomycetidae</taxon>
        <taxon>Pleosporales</taxon>
        <taxon>Pleosporales incertae sedis</taxon>
        <taxon>Lojkania</taxon>
    </lineage>
</organism>
<proteinExistence type="inferred from homology"/>
<evidence type="ECO:0000256" key="1">
    <source>
        <dbReference type="ARBA" id="ARBA00001974"/>
    </source>
</evidence>
<name>A0A9P4K5J0_9PLEO</name>
<evidence type="ECO:0000259" key="6">
    <source>
        <dbReference type="Pfam" id="PF00890"/>
    </source>
</evidence>
<keyword evidence="3" id="KW-0285">Flavoprotein</keyword>
<sequence length="497" mass="55703">MPHALSSRDSVMESKPVGSYPPTGIEVLIVGTGLAGLVSAIECVRKGHTVRVLERNSTTNTAGDMYFMGLSGTRFLKHWPEVHTEYKRISLHNAWLETFKHSGEVMIPPKFVADRLRAQGLDPDTPPGEFQMRPLIYKMFLTAVQKLGIPVEYKRKVVEYSEDEKAGKAYAVTEDGKKYEADVIIAADGVGSKSQKLVGGQVRAKSSGRAMWRAAFPVENIQKDPEVADFFKMMPNNEPIVRTFLGPNTYALTLTREDVMVWIMNHDVTGSEKESWNDTIEADEVINTMDDMVGREGDKWAPILKKLIACTPPKTIVNFALLWRNPQPSWTSPAARVIQIGDAAHSYLPSSGNGATQAIEDAISLASCLQIGGRENVPQSVRVHVRFRFIRNACAQKLSFSNAELLQNTDWDKVKIDPRRAAPKHPKWIWAHDPEAYVYDNYTKAVESMKKGIKMEDDTSFEPNYPKGYKFEPWSIEQIMDDMRAGKPVVLGPGDWD</sequence>
<dbReference type="Proteomes" id="UP000800093">
    <property type="component" value="Unassembled WGS sequence"/>
</dbReference>
<gene>
    <name evidence="7" type="ORF">CC78DRAFT_45372</name>
</gene>
<accession>A0A9P4K5J0</accession>
<evidence type="ECO:0000256" key="5">
    <source>
        <dbReference type="ARBA" id="ARBA00023033"/>
    </source>
</evidence>
<evidence type="ECO:0000313" key="8">
    <source>
        <dbReference type="Proteomes" id="UP000800093"/>
    </source>
</evidence>
<comment type="caution">
    <text evidence="7">The sequence shown here is derived from an EMBL/GenBank/DDBJ whole genome shotgun (WGS) entry which is preliminary data.</text>
</comment>
<evidence type="ECO:0000313" key="7">
    <source>
        <dbReference type="EMBL" id="KAF2259879.1"/>
    </source>
</evidence>
<comment type="cofactor">
    <cofactor evidence="1">
        <name>FAD</name>
        <dbReference type="ChEBI" id="CHEBI:57692"/>
    </cofactor>
</comment>
<dbReference type="InterPro" id="IPR036188">
    <property type="entry name" value="FAD/NAD-bd_sf"/>
</dbReference>
<keyword evidence="8" id="KW-1185">Reference proteome</keyword>
<evidence type="ECO:0000256" key="3">
    <source>
        <dbReference type="ARBA" id="ARBA00022630"/>
    </source>
</evidence>
<dbReference type="InterPro" id="IPR003953">
    <property type="entry name" value="FAD-dep_OxRdtase_2_FAD-bd"/>
</dbReference>
<dbReference type="GO" id="GO:0004497">
    <property type="term" value="F:monooxygenase activity"/>
    <property type="evidence" value="ECO:0007669"/>
    <property type="project" value="UniProtKB-KW"/>
</dbReference>
<dbReference type="SUPFAM" id="SSF51905">
    <property type="entry name" value="FAD/NAD(P)-binding domain"/>
    <property type="match status" value="1"/>
</dbReference>
<dbReference type="PRINTS" id="PR00420">
    <property type="entry name" value="RNGMNOXGNASE"/>
</dbReference>